<evidence type="ECO:0000313" key="1">
    <source>
        <dbReference type="EMBL" id="RSH77036.1"/>
    </source>
</evidence>
<dbReference type="Proteomes" id="UP000279236">
    <property type="component" value="Unassembled WGS sequence"/>
</dbReference>
<protein>
    <submittedName>
        <fullName evidence="1">Uncharacterized protein</fullName>
    </submittedName>
</protein>
<gene>
    <name evidence="1" type="ORF">EHS24_003654</name>
</gene>
<reference evidence="1 2" key="1">
    <citation type="submission" date="2018-11" db="EMBL/GenBank/DDBJ databases">
        <title>Genome sequence of Apiotrichum porosum DSM 27194.</title>
        <authorList>
            <person name="Aliyu H."/>
            <person name="Gorte O."/>
            <person name="Ochsenreither K."/>
        </authorList>
    </citation>
    <scope>NUCLEOTIDE SEQUENCE [LARGE SCALE GENOMIC DNA]</scope>
    <source>
        <strain evidence="1 2">DSM 27194</strain>
    </source>
</reference>
<dbReference type="AlphaFoldDB" id="A0A427XDV8"/>
<sequence length="279" mass="31440">MFTPDAFPHIAEAIVAHSGQRERNTLRLVCKFLRDKVDEFLAYHIEVVGNYDEATLHDRGVLMYPNEIRSHSNGRFAAFSSSASRRPSGRQTALHTLLARVRVVDLDGPIDSNYLSRLVPYLTNVETVRLCWNSQQPPYERPNFICPCPIAAEEVVSFVPPDCLADFTPAAANGVKRIAIKLSPAYACVSVTDTSHLTNLAEIILHGMRLLLYPGLQPPFDRPSPTWRVDTLLNTICQHIFKVKCTVLFDEIVVLKQSGRFDYDVIPHAINTLKIIMRK</sequence>
<proteinExistence type="predicted"/>
<dbReference type="RefSeq" id="XP_028472183.1">
    <property type="nucleotide sequence ID" value="XM_028619314.1"/>
</dbReference>
<organism evidence="1 2">
    <name type="scientific">Apiotrichum porosum</name>
    <dbReference type="NCBI Taxonomy" id="105984"/>
    <lineage>
        <taxon>Eukaryota</taxon>
        <taxon>Fungi</taxon>
        <taxon>Dikarya</taxon>
        <taxon>Basidiomycota</taxon>
        <taxon>Agaricomycotina</taxon>
        <taxon>Tremellomycetes</taxon>
        <taxon>Trichosporonales</taxon>
        <taxon>Trichosporonaceae</taxon>
        <taxon>Apiotrichum</taxon>
    </lineage>
</organism>
<evidence type="ECO:0000313" key="2">
    <source>
        <dbReference type="Proteomes" id="UP000279236"/>
    </source>
</evidence>
<comment type="caution">
    <text evidence="1">The sequence shown here is derived from an EMBL/GenBank/DDBJ whole genome shotgun (WGS) entry which is preliminary data.</text>
</comment>
<dbReference type="GeneID" id="39588197"/>
<name>A0A427XDV8_9TREE</name>
<accession>A0A427XDV8</accession>
<dbReference type="EMBL" id="RSCE01000018">
    <property type="protein sequence ID" value="RSH77036.1"/>
    <property type="molecule type" value="Genomic_DNA"/>
</dbReference>
<keyword evidence="2" id="KW-1185">Reference proteome</keyword>